<feature type="transmembrane region" description="Helical" evidence="1">
    <location>
        <begin position="34"/>
        <end position="51"/>
    </location>
</feature>
<name>A0ABM1W4J7_APLCA</name>
<protein>
    <submittedName>
        <fullName evidence="3">Uncharacterized protein LOC101862092</fullName>
    </submittedName>
</protein>
<evidence type="ECO:0000313" key="3">
    <source>
        <dbReference type="RefSeq" id="XP_035829590.1"/>
    </source>
</evidence>
<gene>
    <name evidence="3" type="primary">LOC101862092</name>
</gene>
<dbReference type="Proteomes" id="UP000694888">
    <property type="component" value="Unplaced"/>
</dbReference>
<organism evidence="2 3">
    <name type="scientific">Aplysia californica</name>
    <name type="common">California sea hare</name>
    <dbReference type="NCBI Taxonomy" id="6500"/>
    <lineage>
        <taxon>Eukaryota</taxon>
        <taxon>Metazoa</taxon>
        <taxon>Spiralia</taxon>
        <taxon>Lophotrochozoa</taxon>
        <taxon>Mollusca</taxon>
        <taxon>Gastropoda</taxon>
        <taxon>Heterobranchia</taxon>
        <taxon>Euthyneura</taxon>
        <taxon>Tectipleura</taxon>
        <taxon>Aplysiida</taxon>
        <taxon>Aplysioidea</taxon>
        <taxon>Aplysiidae</taxon>
        <taxon>Aplysia</taxon>
    </lineage>
</organism>
<evidence type="ECO:0000256" key="1">
    <source>
        <dbReference type="SAM" id="Phobius"/>
    </source>
</evidence>
<dbReference type="GeneID" id="101862092"/>
<keyword evidence="1" id="KW-1133">Transmembrane helix</keyword>
<accession>A0ABM1W4J7</accession>
<sequence>MTHGQVVNGISGQCTATLKVAGAKKSTPARHGRCIFLVTSVVSLAVIFAIIKRAEMPKVALPQFLARPALVSSQGSLDHSQSGGKINGSQLDLELLKELVQVNVSLLPPLPELPGNLEHLFRGQLAPKDLETISETLWKFQTIMAQAKLTYFIYKVTSVEQKCKNNVNSPIPSNDTCRYKFYSTSANPIKKIAWRAPFVDVSFYRENATHLWDITIPKQAPFSKSHVFPLTRRPLMGHLYPSPRDPRPVLQLTYSLDVCHTGFYNHTSERVKKKSEIGQVACAALIHTVPFVQHVRGPGGAWCKEVLTLGDSVVNTFVRSAIDIPVC</sequence>
<dbReference type="RefSeq" id="XP_035829590.1">
    <property type="nucleotide sequence ID" value="XM_035973697.1"/>
</dbReference>
<keyword evidence="1" id="KW-0812">Transmembrane</keyword>
<keyword evidence="1" id="KW-0472">Membrane</keyword>
<keyword evidence="2" id="KW-1185">Reference proteome</keyword>
<reference evidence="3" key="1">
    <citation type="submission" date="2025-08" db="UniProtKB">
        <authorList>
            <consortium name="RefSeq"/>
        </authorList>
    </citation>
    <scope>IDENTIFICATION</scope>
</reference>
<evidence type="ECO:0000313" key="2">
    <source>
        <dbReference type="Proteomes" id="UP000694888"/>
    </source>
</evidence>
<proteinExistence type="predicted"/>